<evidence type="ECO:0000256" key="5">
    <source>
        <dbReference type="ARBA" id="ARBA00049117"/>
    </source>
</evidence>
<keyword evidence="3" id="KW-0143">Chaperone</keyword>
<evidence type="ECO:0000256" key="6">
    <source>
        <dbReference type="SAM" id="MobiDB-lite"/>
    </source>
</evidence>
<dbReference type="Pfam" id="PF02492">
    <property type="entry name" value="cobW"/>
    <property type="match status" value="1"/>
</dbReference>
<comment type="catalytic activity">
    <reaction evidence="5">
        <text>GTP + H2O = GDP + phosphate + H(+)</text>
        <dbReference type="Rhea" id="RHEA:19669"/>
        <dbReference type="ChEBI" id="CHEBI:15377"/>
        <dbReference type="ChEBI" id="CHEBI:15378"/>
        <dbReference type="ChEBI" id="CHEBI:37565"/>
        <dbReference type="ChEBI" id="CHEBI:43474"/>
        <dbReference type="ChEBI" id="CHEBI:58189"/>
    </reaction>
    <physiologicalReaction direction="left-to-right" evidence="5">
        <dbReference type="Rhea" id="RHEA:19670"/>
    </physiologicalReaction>
</comment>
<comment type="caution">
    <text evidence="8">The sequence shown here is derived from an EMBL/GenBank/DDBJ whole genome shotgun (WGS) entry which is preliminary data.</text>
</comment>
<dbReference type="SMART" id="SM00833">
    <property type="entry name" value="CobW_C"/>
    <property type="match status" value="1"/>
</dbReference>
<dbReference type="InterPro" id="IPR027417">
    <property type="entry name" value="P-loop_NTPase"/>
</dbReference>
<dbReference type="InterPro" id="IPR003495">
    <property type="entry name" value="CobW/HypB/UreG_nucleotide-bd"/>
</dbReference>
<dbReference type="Gene3D" id="3.40.50.300">
    <property type="entry name" value="P-loop containing nucleotide triphosphate hydrolases"/>
    <property type="match status" value="1"/>
</dbReference>
<keyword evidence="2" id="KW-0378">Hydrolase</keyword>
<reference evidence="8 9" key="1">
    <citation type="submission" date="2024-09" db="EMBL/GenBank/DDBJ databases">
        <title>Chromosome-scale assembly of Riccia sorocarpa.</title>
        <authorList>
            <person name="Paukszto L."/>
        </authorList>
    </citation>
    <scope>NUCLEOTIDE SEQUENCE [LARGE SCALE GENOMIC DNA]</scope>
    <source>
        <strain evidence="8">LP-2024</strain>
        <tissue evidence="8">Aerial parts of the thallus</tissue>
    </source>
</reference>
<dbReference type="Gene3D" id="3.30.1220.10">
    <property type="entry name" value="CobW-like, C-terminal domain"/>
    <property type="match status" value="1"/>
</dbReference>
<dbReference type="CDD" id="cd03112">
    <property type="entry name" value="CobW-like"/>
    <property type="match status" value="1"/>
</dbReference>
<evidence type="ECO:0000256" key="4">
    <source>
        <dbReference type="ARBA" id="ARBA00034320"/>
    </source>
</evidence>
<dbReference type="GO" id="GO:0016787">
    <property type="term" value="F:hydrolase activity"/>
    <property type="evidence" value="ECO:0007669"/>
    <property type="project" value="UniProtKB-KW"/>
</dbReference>
<dbReference type="Proteomes" id="UP001633002">
    <property type="component" value="Unassembled WGS sequence"/>
</dbReference>
<evidence type="ECO:0000256" key="2">
    <source>
        <dbReference type="ARBA" id="ARBA00022801"/>
    </source>
</evidence>
<sequence>MAMVAAACCGQMACTGLMAGVCTSRSVSSRKSEVSWSSSRLRSAASWNLQVASYNWSRNSQYRKASPLEKRVCESLSYQTRGRNFPVVCAAATGAAQEAQIEDEVVHEATAEVVESPGEPDNRVPVTVVTGFLGSGKTTLVNHVLTSQHGKRIAVIENEFGEVGIDGSLVAVQESGVEDIVMLNNGCLCCTVRGDLVRMMSELVKTKRDKFDHILVETTGLANPLPIIQTFFLEEQLSEQVKLDGVVTLVDAKHASRHIEEVKPEGIVNEAVEQIAYADRIILNKTDLVTESEIESLLRQIKRINALASVQRATYGSVDMDYVIGVGGYELERIEEEVIPTTKSDSHAHSHQEHEHDHHHDHEHHHEHGHDHHEHEHGPDCAPDCGHDHEHSHDHDHTHDPGVSSVSIVCGGNLDIDKINTWLEDLLEENSDNIYRMKGVLSVDGFDARFVFQGVHALFEGSPDRPWGENEERVNKIVFIGRELNEDSLRKGFMGCLK</sequence>
<protein>
    <recommendedName>
        <fullName evidence="7">CobW C-terminal domain-containing protein</fullName>
    </recommendedName>
</protein>
<feature type="compositionally biased region" description="Basic and acidic residues" evidence="6">
    <location>
        <begin position="344"/>
        <end position="400"/>
    </location>
</feature>
<keyword evidence="1" id="KW-0547">Nucleotide-binding</keyword>
<evidence type="ECO:0000256" key="1">
    <source>
        <dbReference type="ARBA" id="ARBA00022741"/>
    </source>
</evidence>
<dbReference type="GO" id="GO:0000166">
    <property type="term" value="F:nucleotide binding"/>
    <property type="evidence" value="ECO:0007669"/>
    <property type="project" value="UniProtKB-KW"/>
</dbReference>
<dbReference type="AlphaFoldDB" id="A0ABD3IBL8"/>
<dbReference type="InterPro" id="IPR011629">
    <property type="entry name" value="CobW-like_C"/>
</dbReference>
<proteinExistence type="inferred from homology"/>
<feature type="region of interest" description="Disordered" evidence="6">
    <location>
        <begin position="340"/>
        <end position="404"/>
    </location>
</feature>
<evidence type="ECO:0000259" key="7">
    <source>
        <dbReference type="SMART" id="SM00833"/>
    </source>
</evidence>
<comment type="similarity">
    <text evidence="4">Belongs to the SIMIBI class G3E GTPase family. ZNG1 subfamily.</text>
</comment>
<evidence type="ECO:0000313" key="9">
    <source>
        <dbReference type="Proteomes" id="UP001633002"/>
    </source>
</evidence>
<accession>A0ABD3IBL8</accession>
<dbReference type="Pfam" id="PF07683">
    <property type="entry name" value="CobW_C"/>
    <property type="match status" value="1"/>
</dbReference>
<dbReference type="FunFam" id="3.40.50.300:FF:000778">
    <property type="entry name" value="GTP-binding protein YjiA"/>
    <property type="match status" value="1"/>
</dbReference>
<dbReference type="PANTHER" id="PTHR13748">
    <property type="entry name" value="COBW-RELATED"/>
    <property type="match status" value="1"/>
</dbReference>
<gene>
    <name evidence="8" type="ORF">R1sor_017694</name>
</gene>
<evidence type="ECO:0000256" key="3">
    <source>
        <dbReference type="ARBA" id="ARBA00023186"/>
    </source>
</evidence>
<dbReference type="InterPro" id="IPR051316">
    <property type="entry name" value="Zinc-reg_GTPase_activator"/>
</dbReference>
<organism evidence="8 9">
    <name type="scientific">Riccia sorocarpa</name>
    <dbReference type="NCBI Taxonomy" id="122646"/>
    <lineage>
        <taxon>Eukaryota</taxon>
        <taxon>Viridiplantae</taxon>
        <taxon>Streptophyta</taxon>
        <taxon>Embryophyta</taxon>
        <taxon>Marchantiophyta</taxon>
        <taxon>Marchantiopsida</taxon>
        <taxon>Marchantiidae</taxon>
        <taxon>Marchantiales</taxon>
        <taxon>Ricciaceae</taxon>
        <taxon>Riccia</taxon>
    </lineage>
</organism>
<evidence type="ECO:0000313" key="8">
    <source>
        <dbReference type="EMBL" id="KAL3699672.1"/>
    </source>
</evidence>
<dbReference type="SUPFAM" id="SSF52540">
    <property type="entry name" value="P-loop containing nucleoside triphosphate hydrolases"/>
    <property type="match status" value="1"/>
</dbReference>
<dbReference type="PANTHER" id="PTHR13748:SF62">
    <property type="entry name" value="COBW DOMAIN-CONTAINING PROTEIN"/>
    <property type="match status" value="1"/>
</dbReference>
<dbReference type="SUPFAM" id="SSF90002">
    <property type="entry name" value="Hypothetical protein YjiA, C-terminal domain"/>
    <property type="match status" value="1"/>
</dbReference>
<keyword evidence="9" id="KW-1185">Reference proteome</keyword>
<dbReference type="InterPro" id="IPR036627">
    <property type="entry name" value="CobW-likC_sf"/>
</dbReference>
<name>A0ABD3IBL8_9MARC</name>
<feature type="domain" description="CobW C-terminal" evidence="7">
    <location>
        <begin position="403"/>
        <end position="497"/>
    </location>
</feature>
<dbReference type="EMBL" id="JBJQOH010000001">
    <property type="protein sequence ID" value="KAL3699672.1"/>
    <property type="molecule type" value="Genomic_DNA"/>
</dbReference>